<protein>
    <recommendedName>
        <fullName evidence="5">Protein TonB</fullName>
    </recommendedName>
</protein>
<dbReference type="InterPro" id="IPR050767">
    <property type="entry name" value="Sel1_AlgK"/>
</dbReference>
<evidence type="ECO:0000256" key="2">
    <source>
        <dbReference type="ARBA" id="ARBA00022692"/>
    </source>
</evidence>
<dbReference type="PANTHER" id="PTHR11102:SF160">
    <property type="entry name" value="ERAD-ASSOCIATED E3 UBIQUITIN-PROTEIN LIGASE COMPONENT HRD3"/>
    <property type="match status" value="1"/>
</dbReference>
<dbReference type="Pfam" id="PF08238">
    <property type="entry name" value="Sel1"/>
    <property type="match status" value="3"/>
</dbReference>
<dbReference type="InterPro" id="IPR003538">
    <property type="entry name" value="TonB"/>
</dbReference>
<comment type="subcellular location">
    <subcellularLocation>
        <location evidence="5">Cell inner membrane</location>
        <topology evidence="5">Single-pass membrane protein</topology>
        <orientation evidence="5">Periplasmic side</orientation>
    </subcellularLocation>
    <subcellularLocation>
        <location evidence="1">Membrane</location>
        <topology evidence="1">Single-pass membrane protein</topology>
    </subcellularLocation>
</comment>
<comment type="similarity">
    <text evidence="5">Belongs to the TonB family.</text>
</comment>
<evidence type="ECO:0000256" key="4">
    <source>
        <dbReference type="ARBA" id="ARBA00023136"/>
    </source>
</evidence>
<dbReference type="PRINTS" id="PR01374">
    <property type="entry name" value="TONBPROTEIN"/>
</dbReference>
<dbReference type="InterPro" id="IPR006597">
    <property type="entry name" value="Sel1-like"/>
</dbReference>
<keyword evidence="2" id="KW-0812">Transmembrane</keyword>
<sequence>MNRLWIFVATMLISLPQHADLSQGLTAYAEDDFATARTEFLALAPLGNEAAIFNLGVMSLYGEGVEKDAVDAYAWFSLAAHWGHPDAKSAQKKVKQVLSPTAQKLAQQKALEYQTAWDKAALQQRLFPQLLTAEQRNSHQSSSPVPARRQNPHYPIELARKGIEGWVVMEFSVAADGSVRDLLITESVPEKAFDKAALQAMKKWRYEFPEGVEQRDHPGQSIRLDFSLSNAVVDENKLDAMLTQYQTGDPSTALLYARVLDHLKITKELPPAHQDIDTTALYQMAAQAGSHYAQRELARRLMNGDTCVQERKKGLNWLQIAAQNGDPQAQYALGSQLLWINDTEQDQNKAHHWLMAAHEQGHPYAGVHLVRLFTLADSEQWHDPKRAIVLGKEMLAQQDTNAELLSALAAAHHQLGETKEAIKWQKRAVKYAKRSGWALEPFEQALTKYQSS</sequence>
<proteinExistence type="inferred from homology"/>
<keyword evidence="5" id="KW-0997">Cell inner membrane</keyword>
<keyword evidence="5" id="KW-0735">Signal-anchor</keyword>
<dbReference type="EMBL" id="BAABJZ010000102">
    <property type="protein sequence ID" value="GAA4899748.1"/>
    <property type="molecule type" value="Genomic_DNA"/>
</dbReference>
<feature type="domain" description="TonB C-terminal" evidence="7">
    <location>
        <begin position="139"/>
        <end position="235"/>
    </location>
</feature>
<dbReference type="PROSITE" id="PS52015">
    <property type="entry name" value="TONB_CTD"/>
    <property type="match status" value="1"/>
</dbReference>
<comment type="caution">
    <text evidence="8">The sequence shown here is derived from an EMBL/GenBank/DDBJ whole genome shotgun (WGS) entry which is preliminary data.</text>
</comment>
<dbReference type="Gene3D" id="3.30.2420.10">
    <property type="entry name" value="TonB"/>
    <property type="match status" value="1"/>
</dbReference>
<evidence type="ECO:0000313" key="9">
    <source>
        <dbReference type="Proteomes" id="UP001499988"/>
    </source>
</evidence>
<comment type="function">
    <text evidence="5">Interacts with outer membrane receptor proteins that carry out high-affinity binding and energy dependent uptake into the periplasmic space of specific substrates. It could act to transduce energy from the cytoplasmic membrane to specific energy-requiring processes in the outer membrane, resulting in the release into the periplasm of ligands bound by these outer membrane proteins.</text>
</comment>
<evidence type="ECO:0000256" key="6">
    <source>
        <dbReference type="SAM" id="SignalP"/>
    </source>
</evidence>
<evidence type="ECO:0000256" key="1">
    <source>
        <dbReference type="ARBA" id="ARBA00004167"/>
    </source>
</evidence>
<keyword evidence="6" id="KW-0732">Signal</keyword>
<accession>A0ABP9FF25</accession>
<dbReference type="RefSeq" id="WP_345336949.1">
    <property type="nucleotide sequence ID" value="NZ_BAABJZ010000102.1"/>
</dbReference>
<name>A0ABP9FF25_9GAMM</name>
<dbReference type="InterPro" id="IPR006260">
    <property type="entry name" value="TonB/TolA_C"/>
</dbReference>
<reference evidence="9" key="1">
    <citation type="journal article" date="2019" name="Int. J. Syst. Evol. Microbiol.">
        <title>The Global Catalogue of Microorganisms (GCM) 10K type strain sequencing project: providing services to taxonomists for standard genome sequencing and annotation.</title>
        <authorList>
            <consortium name="The Broad Institute Genomics Platform"/>
            <consortium name="The Broad Institute Genome Sequencing Center for Infectious Disease"/>
            <person name="Wu L."/>
            <person name="Ma J."/>
        </authorList>
    </citation>
    <scope>NUCLEOTIDE SEQUENCE [LARGE SCALE GENOMIC DNA]</scope>
    <source>
        <strain evidence="9">JCM 18401</strain>
    </source>
</reference>
<dbReference type="SUPFAM" id="SSF74653">
    <property type="entry name" value="TolA/TonB C-terminal domain"/>
    <property type="match status" value="1"/>
</dbReference>
<feature type="signal peptide" evidence="6">
    <location>
        <begin position="1"/>
        <end position="19"/>
    </location>
</feature>
<organism evidence="8 9">
    <name type="scientific">Ferrimonas pelagia</name>
    <dbReference type="NCBI Taxonomy" id="1177826"/>
    <lineage>
        <taxon>Bacteria</taxon>
        <taxon>Pseudomonadati</taxon>
        <taxon>Pseudomonadota</taxon>
        <taxon>Gammaproteobacteria</taxon>
        <taxon>Alteromonadales</taxon>
        <taxon>Ferrimonadaceae</taxon>
        <taxon>Ferrimonas</taxon>
    </lineage>
</organism>
<keyword evidence="9" id="KW-1185">Reference proteome</keyword>
<keyword evidence="5" id="KW-1003">Cell membrane</keyword>
<dbReference type="Pfam" id="PF03544">
    <property type="entry name" value="TonB_C"/>
    <property type="match status" value="1"/>
</dbReference>
<feature type="chain" id="PRO_5047358631" description="Protein TonB" evidence="6">
    <location>
        <begin position="20"/>
        <end position="452"/>
    </location>
</feature>
<dbReference type="NCBIfam" id="TIGR01352">
    <property type="entry name" value="tonB_Cterm"/>
    <property type="match status" value="1"/>
</dbReference>
<keyword evidence="3" id="KW-1133">Transmembrane helix</keyword>
<evidence type="ECO:0000313" key="8">
    <source>
        <dbReference type="EMBL" id="GAA4899748.1"/>
    </source>
</evidence>
<dbReference type="SMART" id="SM00671">
    <property type="entry name" value="SEL1"/>
    <property type="match status" value="3"/>
</dbReference>
<dbReference type="Gene3D" id="1.25.40.10">
    <property type="entry name" value="Tetratricopeptide repeat domain"/>
    <property type="match status" value="3"/>
</dbReference>
<evidence type="ECO:0000259" key="7">
    <source>
        <dbReference type="PROSITE" id="PS52015"/>
    </source>
</evidence>
<evidence type="ECO:0000256" key="5">
    <source>
        <dbReference type="RuleBase" id="RU362123"/>
    </source>
</evidence>
<evidence type="ECO:0000256" key="3">
    <source>
        <dbReference type="ARBA" id="ARBA00022989"/>
    </source>
</evidence>
<dbReference type="Proteomes" id="UP001499988">
    <property type="component" value="Unassembled WGS sequence"/>
</dbReference>
<keyword evidence="5" id="KW-0653">Protein transport</keyword>
<dbReference type="InterPro" id="IPR011990">
    <property type="entry name" value="TPR-like_helical_dom_sf"/>
</dbReference>
<gene>
    <name evidence="8" type="ORF">GCM10023333_36800</name>
</gene>
<keyword evidence="5" id="KW-0813">Transport</keyword>
<dbReference type="SUPFAM" id="SSF81901">
    <property type="entry name" value="HCP-like"/>
    <property type="match status" value="2"/>
</dbReference>
<keyword evidence="4" id="KW-0472">Membrane</keyword>
<dbReference type="InterPro" id="IPR037682">
    <property type="entry name" value="TonB_C"/>
</dbReference>
<dbReference type="PANTHER" id="PTHR11102">
    <property type="entry name" value="SEL-1-LIKE PROTEIN"/>
    <property type="match status" value="1"/>
</dbReference>